<keyword evidence="2" id="KW-1185">Reference proteome</keyword>
<gene>
    <name evidence="1" type="ORF">M7I_3045</name>
</gene>
<dbReference type="OrthoDB" id="3565363at2759"/>
<proteinExistence type="predicted"/>
<dbReference type="PANTHER" id="PTHR33112">
    <property type="entry name" value="DOMAIN PROTEIN, PUTATIVE-RELATED"/>
    <property type="match status" value="1"/>
</dbReference>
<protein>
    <submittedName>
        <fullName evidence="1">Uncharacterized protein</fullName>
    </submittedName>
</protein>
<sequence length="289" mass="32496">MNGKGGVPDVASIYFQSESEQFKLSLSVAAVADEPFKQPEGTHIIYDAASPEHMRYPFRRLSEAIFSDNQPPASSVPTRNKSISDENQLEQETAQLTLHPQTSKAADPKAHDFFLEWSYLVSNYSYRNLSFVSDRLPALAGVAEKFQNAWGHPPYYAGLWPAHFISLLSWRHDLHLIGESLTRPSPCGSPSWSWSSVEGPIKFEFKWGFEPKAKVPAAEFIECFTEPKESAVPLGEVVEEDALVGDVNREDEGDEKVGVWRRVGLYTLLAKNSAKAWAGKERRRRVRII</sequence>
<evidence type="ECO:0000313" key="1">
    <source>
        <dbReference type="EMBL" id="EHL01017.1"/>
    </source>
</evidence>
<dbReference type="HOGENOM" id="CLU_963285_0_0_1"/>
<comment type="caution">
    <text evidence="1">The sequence shown here is derived from an EMBL/GenBank/DDBJ whole genome shotgun (WGS) entry which is preliminary data.</text>
</comment>
<dbReference type="AlphaFoldDB" id="H0EKE7"/>
<reference evidence="1 2" key="1">
    <citation type="journal article" date="2012" name="Eukaryot. Cell">
        <title>Genome sequence of the fungus Glarea lozoyensis: the first genome sequence of a species from the Helotiaceae family.</title>
        <authorList>
            <person name="Youssar L."/>
            <person name="Gruening B.A."/>
            <person name="Erxleben A."/>
            <person name="Guenther S."/>
            <person name="Huettel W."/>
        </authorList>
    </citation>
    <scope>NUCLEOTIDE SEQUENCE [LARGE SCALE GENOMIC DNA]</scope>
    <source>
        <strain evidence="2">ATCC 74030 / MF5533</strain>
    </source>
</reference>
<dbReference type="PANTHER" id="PTHR33112:SF16">
    <property type="entry name" value="HETEROKARYON INCOMPATIBILITY DOMAIN-CONTAINING PROTEIN"/>
    <property type="match status" value="1"/>
</dbReference>
<dbReference type="Proteomes" id="UP000005446">
    <property type="component" value="Unassembled WGS sequence"/>
</dbReference>
<dbReference type="InParanoid" id="H0EKE7"/>
<evidence type="ECO:0000313" key="2">
    <source>
        <dbReference type="Proteomes" id="UP000005446"/>
    </source>
</evidence>
<accession>H0EKE7</accession>
<name>H0EKE7_GLAL7</name>
<organism evidence="1 2">
    <name type="scientific">Glarea lozoyensis (strain ATCC 74030 / MF5533)</name>
    <dbReference type="NCBI Taxonomy" id="1104152"/>
    <lineage>
        <taxon>Eukaryota</taxon>
        <taxon>Fungi</taxon>
        <taxon>Dikarya</taxon>
        <taxon>Ascomycota</taxon>
        <taxon>Pezizomycotina</taxon>
        <taxon>Leotiomycetes</taxon>
        <taxon>Helotiales</taxon>
        <taxon>Helotiaceae</taxon>
        <taxon>Glarea</taxon>
    </lineage>
</organism>
<dbReference type="EMBL" id="AGUE01000067">
    <property type="protein sequence ID" value="EHL01017.1"/>
    <property type="molecule type" value="Genomic_DNA"/>
</dbReference>